<dbReference type="Proteomes" id="UP000585474">
    <property type="component" value="Unassembled WGS sequence"/>
</dbReference>
<feature type="domain" description="Tf2-1-like SH3-like" evidence="1">
    <location>
        <begin position="62"/>
        <end position="124"/>
    </location>
</feature>
<dbReference type="AlphaFoldDB" id="A0A7J0D8J9"/>
<dbReference type="EMBL" id="BJWL01000098">
    <property type="protein sequence ID" value="GFS29747.1"/>
    <property type="molecule type" value="Genomic_DNA"/>
</dbReference>
<sequence length="170" mass="19634">MPRDPSDLAPILDLKRVHKKAEDFIRDLQDVHKQVQQNLLDSTIKYKDAADKKRRLVEFDVGDFVWTVLTKDRYPAHEYSKLAARKVGPYEIIEKINPNAYLLKLPSHVNTSDVYNVKHLMPYRGDSSEEEEVLNSRANSFQSGEDDVDSKAEDYLETRGCHYARVIGKL</sequence>
<keyword evidence="3" id="KW-1185">Reference proteome</keyword>
<dbReference type="PANTHER" id="PTHR37984:SF5">
    <property type="entry name" value="PROTEIN NYNRIN-LIKE"/>
    <property type="match status" value="1"/>
</dbReference>
<comment type="caution">
    <text evidence="2">The sequence shown here is derived from an EMBL/GenBank/DDBJ whole genome shotgun (WGS) entry which is preliminary data.</text>
</comment>
<organism evidence="2 3">
    <name type="scientific">Actinidia rufa</name>
    <dbReference type="NCBI Taxonomy" id="165716"/>
    <lineage>
        <taxon>Eukaryota</taxon>
        <taxon>Viridiplantae</taxon>
        <taxon>Streptophyta</taxon>
        <taxon>Embryophyta</taxon>
        <taxon>Tracheophyta</taxon>
        <taxon>Spermatophyta</taxon>
        <taxon>Magnoliopsida</taxon>
        <taxon>eudicotyledons</taxon>
        <taxon>Gunneridae</taxon>
        <taxon>Pentapetalae</taxon>
        <taxon>asterids</taxon>
        <taxon>Ericales</taxon>
        <taxon>Actinidiaceae</taxon>
        <taxon>Actinidia</taxon>
    </lineage>
</organism>
<evidence type="ECO:0000313" key="3">
    <source>
        <dbReference type="Proteomes" id="UP000585474"/>
    </source>
</evidence>
<protein>
    <recommendedName>
        <fullName evidence="1">Tf2-1-like SH3-like domain-containing protein</fullName>
    </recommendedName>
</protein>
<dbReference type="Pfam" id="PF24626">
    <property type="entry name" value="SH3_Tf2-1"/>
    <property type="match status" value="1"/>
</dbReference>
<reference evidence="3" key="1">
    <citation type="submission" date="2019-07" db="EMBL/GenBank/DDBJ databases">
        <title>De Novo Assembly of kiwifruit Actinidia rufa.</title>
        <authorList>
            <person name="Sugita-Konishi S."/>
            <person name="Sato K."/>
            <person name="Mori E."/>
            <person name="Abe Y."/>
            <person name="Kisaki G."/>
            <person name="Hamano K."/>
            <person name="Suezawa K."/>
            <person name="Otani M."/>
            <person name="Fukuda T."/>
            <person name="Manabe T."/>
            <person name="Gomi K."/>
            <person name="Tabuchi M."/>
            <person name="Akimitsu K."/>
            <person name="Kataoka I."/>
        </authorList>
    </citation>
    <scope>NUCLEOTIDE SEQUENCE [LARGE SCALE GENOMIC DNA]</scope>
    <source>
        <strain evidence="3">cv. Fuchu</strain>
    </source>
</reference>
<evidence type="ECO:0000313" key="2">
    <source>
        <dbReference type="EMBL" id="GFS29747.1"/>
    </source>
</evidence>
<evidence type="ECO:0000259" key="1">
    <source>
        <dbReference type="Pfam" id="PF24626"/>
    </source>
</evidence>
<dbReference type="OrthoDB" id="1935586at2759"/>
<dbReference type="InterPro" id="IPR050951">
    <property type="entry name" value="Retrovirus_Pol_polyprotein"/>
</dbReference>
<dbReference type="InterPro" id="IPR056924">
    <property type="entry name" value="SH3_Tf2-1"/>
</dbReference>
<accession>A0A7J0D8J9</accession>
<name>A0A7J0D8J9_9ERIC</name>
<dbReference type="PANTHER" id="PTHR37984">
    <property type="entry name" value="PROTEIN CBG26694"/>
    <property type="match status" value="1"/>
</dbReference>
<gene>
    <name evidence="2" type="ORF">Acr_00g0008180</name>
</gene>
<proteinExistence type="predicted"/>